<dbReference type="AlphaFoldDB" id="A0AAD7PWR8"/>
<organism evidence="2 3">
    <name type="scientific">Quillaja saponaria</name>
    <name type="common">Soap bark tree</name>
    <dbReference type="NCBI Taxonomy" id="32244"/>
    <lineage>
        <taxon>Eukaryota</taxon>
        <taxon>Viridiplantae</taxon>
        <taxon>Streptophyta</taxon>
        <taxon>Embryophyta</taxon>
        <taxon>Tracheophyta</taxon>
        <taxon>Spermatophyta</taxon>
        <taxon>Magnoliopsida</taxon>
        <taxon>eudicotyledons</taxon>
        <taxon>Gunneridae</taxon>
        <taxon>Pentapetalae</taxon>
        <taxon>rosids</taxon>
        <taxon>fabids</taxon>
        <taxon>Fabales</taxon>
        <taxon>Quillajaceae</taxon>
        <taxon>Quillaja</taxon>
    </lineage>
</organism>
<dbReference type="Proteomes" id="UP001163823">
    <property type="component" value="Chromosome 4"/>
</dbReference>
<reference evidence="2" key="1">
    <citation type="journal article" date="2023" name="Science">
        <title>Elucidation of the pathway for biosynthesis of saponin adjuvants from the soapbark tree.</title>
        <authorList>
            <person name="Reed J."/>
            <person name="Orme A."/>
            <person name="El-Demerdash A."/>
            <person name="Owen C."/>
            <person name="Martin L.B.B."/>
            <person name="Misra R.C."/>
            <person name="Kikuchi S."/>
            <person name="Rejzek M."/>
            <person name="Martin A.C."/>
            <person name="Harkess A."/>
            <person name="Leebens-Mack J."/>
            <person name="Louveau T."/>
            <person name="Stephenson M.J."/>
            <person name="Osbourn A."/>
        </authorList>
    </citation>
    <scope>NUCLEOTIDE SEQUENCE</scope>
    <source>
        <strain evidence="2">S10</strain>
    </source>
</reference>
<protein>
    <submittedName>
        <fullName evidence="2">F-box protein SKIP14</fullName>
    </submittedName>
</protein>
<evidence type="ECO:0000259" key="1">
    <source>
        <dbReference type="Pfam" id="PF12937"/>
    </source>
</evidence>
<gene>
    <name evidence="2" type="ORF">O6P43_008848</name>
</gene>
<dbReference type="Gene3D" id="1.20.1280.50">
    <property type="match status" value="1"/>
</dbReference>
<feature type="domain" description="F-box" evidence="1">
    <location>
        <begin position="167"/>
        <end position="205"/>
    </location>
</feature>
<evidence type="ECO:0000313" key="2">
    <source>
        <dbReference type="EMBL" id="KAJ7970708.1"/>
    </source>
</evidence>
<evidence type="ECO:0000313" key="3">
    <source>
        <dbReference type="Proteomes" id="UP001163823"/>
    </source>
</evidence>
<dbReference type="InterPro" id="IPR032675">
    <property type="entry name" value="LRR_dom_sf"/>
</dbReference>
<name>A0AAD7PWR8_QUISA</name>
<dbReference type="PANTHER" id="PTHR13382">
    <property type="entry name" value="MITOCHONDRIAL ATP SYNTHASE COUPLING FACTOR B"/>
    <property type="match status" value="1"/>
</dbReference>
<accession>A0AAD7PWR8</accession>
<dbReference type="KEGG" id="qsa:O6P43_008848"/>
<keyword evidence="3" id="KW-1185">Reference proteome</keyword>
<dbReference type="SUPFAM" id="SSF81383">
    <property type="entry name" value="F-box domain"/>
    <property type="match status" value="1"/>
</dbReference>
<dbReference type="Pfam" id="PF12937">
    <property type="entry name" value="F-box-like"/>
    <property type="match status" value="1"/>
</dbReference>
<dbReference type="Gene3D" id="3.80.10.10">
    <property type="entry name" value="Ribonuclease Inhibitor"/>
    <property type="match status" value="1"/>
</dbReference>
<dbReference type="InterPro" id="IPR001810">
    <property type="entry name" value="F-box_dom"/>
</dbReference>
<dbReference type="SUPFAM" id="SSF52047">
    <property type="entry name" value="RNI-like"/>
    <property type="match status" value="1"/>
</dbReference>
<comment type="caution">
    <text evidence="2">The sequence shown here is derived from an EMBL/GenBank/DDBJ whole genome shotgun (WGS) entry which is preliminary data.</text>
</comment>
<dbReference type="GO" id="GO:0005737">
    <property type="term" value="C:cytoplasm"/>
    <property type="evidence" value="ECO:0007669"/>
    <property type="project" value="TreeGrafter"/>
</dbReference>
<dbReference type="InterPro" id="IPR036047">
    <property type="entry name" value="F-box-like_dom_sf"/>
</dbReference>
<dbReference type="PANTHER" id="PTHR13382:SF22">
    <property type="entry name" value="F-BOX PROTEIN SKIP14"/>
    <property type="match status" value="1"/>
</dbReference>
<sequence length="440" mass="49696">MAMNFSRGSSFPTSSEKSLSSSIGKVFDDFLVKNYGCFANSWNSGSFNKELLDIPSGDLVKSELGEATVVVDDILDWLPKDPFDMDTPSTFSAISDWLQDFERDFGFDEFGINYGLYNGGFVEDGNVDKFLTFSHMSKTVISNGAKELQDCTRIHPDGEGGALHDAMFFVLGYLGVHDLLSVEMVCRSLRDAVRSDPLLWRSIHIDQPLSERIMDDALMKLTGRAQGTLQRLSLVGCVRITDTRLKCVFESNPRLVKLSVLGCVRLTVEGILFNLRALKSFGIPGIKHLRIGGLSDVTDQQFEELKYLLDANKTLERIHKPRFYRGGQSFITSEDDRAIDIEVFPRCEKLRLVYDCPVVICQQKHQATQLCRGCTMCIARCIHCGCCITDCDYEVTFFLDLLCLDCWAQLRKGQDRPVEKGYTNCTVIRQRTMYQFCLYG</sequence>
<dbReference type="EMBL" id="JARAOO010000004">
    <property type="protein sequence ID" value="KAJ7970708.1"/>
    <property type="molecule type" value="Genomic_DNA"/>
</dbReference>
<dbReference type="InterPro" id="IPR050648">
    <property type="entry name" value="F-box_LRR-repeat"/>
</dbReference>
<proteinExistence type="predicted"/>